<dbReference type="InterPro" id="IPR000189">
    <property type="entry name" value="Transglyc_AS"/>
</dbReference>
<comment type="similarity">
    <text evidence="1">Belongs to the transglycosylase Slt family.</text>
</comment>
<evidence type="ECO:0000313" key="5">
    <source>
        <dbReference type="Proteomes" id="UP001201273"/>
    </source>
</evidence>
<dbReference type="Pfam" id="PF13511">
    <property type="entry name" value="DUF4124"/>
    <property type="match status" value="1"/>
</dbReference>
<dbReference type="EMBL" id="JAIMJA010000004">
    <property type="protein sequence ID" value="MCE2594282.1"/>
    <property type="molecule type" value="Genomic_DNA"/>
</dbReference>
<dbReference type="PANTHER" id="PTHR37423">
    <property type="entry name" value="SOLUBLE LYTIC MUREIN TRANSGLYCOSYLASE-RELATED"/>
    <property type="match status" value="1"/>
</dbReference>
<reference evidence="4 5" key="1">
    <citation type="journal article" date="2022" name="Environ. Microbiol. Rep.">
        <title>Eco-phylogenetic analyses reveal divergent evolution of vitamin B12 metabolism in the marine bacterial family 'Psychromonadaceae'.</title>
        <authorList>
            <person name="Jin X."/>
            <person name="Yang Y."/>
            <person name="Cao H."/>
            <person name="Gao B."/>
            <person name="Zhao Z."/>
        </authorList>
    </citation>
    <scope>NUCLEOTIDE SEQUENCE [LARGE SCALE GENOMIC DNA]</scope>
    <source>
        <strain evidence="4 5">MKS20</strain>
    </source>
</reference>
<feature type="domain" description="Transglycosylase SLT" evidence="2">
    <location>
        <begin position="104"/>
        <end position="197"/>
    </location>
</feature>
<dbReference type="PROSITE" id="PS00922">
    <property type="entry name" value="TRANSGLYCOSYLASE"/>
    <property type="match status" value="1"/>
</dbReference>
<comment type="caution">
    <text evidence="4">The sequence shown here is derived from an EMBL/GenBank/DDBJ whole genome shotgun (WGS) entry which is preliminary data.</text>
</comment>
<protein>
    <submittedName>
        <fullName evidence="4">Lytic transglycosylase domain-containing protein</fullName>
    </submittedName>
</protein>
<dbReference type="Gene3D" id="1.10.530.10">
    <property type="match status" value="1"/>
</dbReference>
<dbReference type="SUPFAM" id="SSF53955">
    <property type="entry name" value="Lysozyme-like"/>
    <property type="match status" value="1"/>
</dbReference>
<dbReference type="InterPro" id="IPR008258">
    <property type="entry name" value="Transglycosylase_SLT_dom_1"/>
</dbReference>
<evidence type="ECO:0000256" key="1">
    <source>
        <dbReference type="ARBA" id="ARBA00007734"/>
    </source>
</evidence>
<name>A0ABS8W855_9GAMM</name>
<dbReference type="InterPro" id="IPR023346">
    <property type="entry name" value="Lysozyme-like_dom_sf"/>
</dbReference>
<dbReference type="Proteomes" id="UP001201273">
    <property type="component" value="Unassembled WGS sequence"/>
</dbReference>
<dbReference type="Pfam" id="PF01464">
    <property type="entry name" value="SLT"/>
    <property type="match status" value="1"/>
</dbReference>
<evidence type="ECO:0000313" key="4">
    <source>
        <dbReference type="EMBL" id="MCE2594282.1"/>
    </source>
</evidence>
<dbReference type="PANTHER" id="PTHR37423:SF2">
    <property type="entry name" value="MEMBRANE-BOUND LYTIC MUREIN TRANSGLYCOSYLASE C"/>
    <property type="match status" value="1"/>
</dbReference>
<keyword evidence="5" id="KW-1185">Reference proteome</keyword>
<feature type="domain" description="DUF4124" evidence="3">
    <location>
        <begin position="25"/>
        <end position="52"/>
    </location>
</feature>
<evidence type="ECO:0000259" key="3">
    <source>
        <dbReference type="Pfam" id="PF13511"/>
    </source>
</evidence>
<dbReference type="CDD" id="cd00254">
    <property type="entry name" value="LT-like"/>
    <property type="match status" value="1"/>
</dbReference>
<sequence length="222" mass="25342">MGIWAGFCLRGINVYRIFLTFTLWFSLFIPTANADVYMWVDSNGTTHFAQKKLNKNYTLLMRTPKKTTPASFGNWVDKPAKRVKIYKVNKKLRQHYHPTIVDVASRHQLEPALLHAVISAESGYNPQAVSRAGAVGMMQLMPGTAKMLGVTNSYDVVQNMEGGAKYLRRLLNQYNNKKLALAAYNAGPGAVKKYNNQIPPYKETQNYVKKVMQYYETYRQNM</sequence>
<gene>
    <name evidence="4" type="ORF">K6Y31_05570</name>
</gene>
<accession>A0ABS8W855</accession>
<organism evidence="4 5">
    <name type="scientific">Motilimonas cestriensis</name>
    <dbReference type="NCBI Taxonomy" id="2742685"/>
    <lineage>
        <taxon>Bacteria</taxon>
        <taxon>Pseudomonadati</taxon>
        <taxon>Pseudomonadota</taxon>
        <taxon>Gammaproteobacteria</taxon>
        <taxon>Alteromonadales</taxon>
        <taxon>Alteromonadales genera incertae sedis</taxon>
        <taxon>Motilimonas</taxon>
    </lineage>
</organism>
<proteinExistence type="inferred from homology"/>
<evidence type="ECO:0000259" key="2">
    <source>
        <dbReference type="Pfam" id="PF01464"/>
    </source>
</evidence>
<dbReference type="InterPro" id="IPR025392">
    <property type="entry name" value="DUF4124"/>
</dbReference>